<evidence type="ECO:0000256" key="1">
    <source>
        <dbReference type="SAM" id="Phobius"/>
    </source>
</evidence>
<dbReference type="Gene3D" id="3.40.50.1110">
    <property type="entry name" value="SGNH hydrolase"/>
    <property type="match status" value="1"/>
</dbReference>
<evidence type="ECO:0000313" key="2">
    <source>
        <dbReference type="EMBL" id="TSE04842.1"/>
    </source>
</evidence>
<feature type="transmembrane region" description="Helical" evidence="1">
    <location>
        <begin position="12"/>
        <end position="30"/>
    </location>
</feature>
<dbReference type="InterPro" id="IPR036514">
    <property type="entry name" value="SGNH_hydro_sf"/>
</dbReference>
<dbReference type="RefSeq" id="WP_143918316.1">
    <property type="nucleotide sequence ID" value="NZ_CANMIK010000010.1"/>
</dbReference>
<dbReference type="Proteomes" id="UP000318833">
    <property type="component" value="Unassembled WGS sequence"/>
</dbReference>
<organism evidence="2 3">
    <name type="scientific">Aquimarina algiphila</name>
    <dbReference type="NCBI Taxonomy" id="2047982"/>
    <lineage>
        <taxon>Bacteria</taxon>
        <taxon>Pseudomonadati</taxon>
        <taxon>Bacteroidota</taxon>
        <taxon>Flavobacteriia</taxon>
        <taxon>Flavobacteriales</taxon>
        <taxon>Flavobacteriaceae</taxon>
        <taxon>Aquimarina</taxon>
    </lineage>
</organism>
<dbReference type="EMBL" id="VLNR01000070">
    <property type="protein sequence ID" value="TSE04842.1"/>
    <property type="molecule type" value="Genomic_DNA"/>
</dbReference>
<name>A0A554VDB2_9FLAO</name>
<keyword evidence="3" id="KW-1185">Reference proteome</keyword>
<dbReference type="OrthoDB" id="869432at2"/>
<protein>
    <submittedName>
        <fullName evidence="2">DUF1574 domain-containing protein</fullName>
    </submittedName>
</protein>
<keyword evidence="1" id="KW-0812">Transmembrane</keyword>
<proteinExistence type="predicted"/>
<dbReference type="GO" id="GO:0016788">
    <property type="term" value="F:hydrolase activity, acting on ester bonds"/>
    <property type="evidence" value="ECO:0007669"/>
    <property type="project" value="UniProtKB-ARBA"/>
</dbReference>
<dbReference type="SUPFAM" id="SSF52266">
    <property type="entry name" value="SGNH hydrolase"/>
    <property type="match status" value="1"/>
</dbReference>
<comment type="caution">
    <text evidence="2">The sequence shown here is derived from an EMBL/GenBank/DDBJ whole genome shotgun (WGS) entry which is preliminary data.</text>
</comment>
<keyword evidence="1" id="KW-0472">Membrane</keyword>
<keyword evidence="1" id="KW-1133">Transmembrane helix</keyword>
<accession>A0A554VDB2</accession>
<gene>
    <name evidence="2" type="ORF">FOF46_24795</name>
</gene>
<evidence type="ECO:0000313" key="3">
    <source>
        <dbReference type="Proteomes" id="UP000318833"/>
    </source>
</evidence>
<reference evidence="2 3" key="1">
    <citation type="submission" date="2019-07" db="EMBL/GenBank/DDBJ databases">
        <title>The draft genome sequence of Aquimarina algiphila M91.</title>
        <authorList>
            <person name="Meng X."/>
        </authorList>
    </citation>
    <scope>NUCLEOTIDE SEQUENCE [LARGE SCALE GENOMIC DNA]</scope>
    <source>
        <strain evidence="2 3">M91</strain>
    </source>
</reference>
<dbReference type="AlphaFoldDB" id="A0A554VDB2"/>
<sequence length="312" mass="35860">MIKKEYKTSLIKLGKFLVIFLIADFALGIISKQLFFSQETGKYARSTYAIQETDAKVLIFGSSHAHRHYVPEVIEKELQTSCYNAGAEGQQLLYHVALQKMIVKRIKPELIILNIDEDFLYHSKEAYDRLSDLHPYYSEYRDDLEPILGLQSKLVDFKLFFNGYQANSTIMHVIRYYASPQLDYKGYRPLFGKVKPSKSIKEETQSKIEKGVEDIDQNFVTALHTFIATAKDNNIDLVFATSPTYLIVDHTTNASFIRIKAIAEKENIPFLDFFNDQQFTGKPMLFHDSSHLNDDGAKLFTKNLADQIKALK</sequence>